<dbReference type="SMART" id="SM00895">
    <property type="entry name" value="FCD"/>
    <property type="match status" value="1"/>
</dbReference>
<comment type="caution">
    <text evidence="5">The sequence shown here is derived from an EMBL/GenBank/DDBJ whole genome shotgun (WGS) entry which is preliminary data.</text>
</comment>
<name>A0A934IR51_9HYPH</name>
<organism evidence="5 6">
    <name type="scientific">Acuticoccus mangrovi</name>
    <dbReference type="NCBI Taxonomy" id="2796142"/>
    <lineage>
        <taxon>Bacteria</taxon>
        <taxon>Pseudomonadati</taxon>
        <taxon>Pseudomonadota</taxon>
        <taxon>Alphaproteobacteria</taxon>
        <taxon>Hyphomicrobiales</taxon>
        <taxon>Amorphaceae</taxon>
        <taxon>Acuticoccus</taxon>
    </lineage>
</organism>
<dbReference type="SUPFAM" id="SSF48008">
    <property type="entry name" value="GntR ligand-binding domain-like"/>
    <property type="match status" value="1"/>
</dbReference>
<evidence type="ECO:0000313" key="5">
    <source>
        <dbReference type="EMBL" id="MBJ3777113.1"/>
    </source>
</evidence>
<dbReference type="Proteomes" id="UP000609531">
    <property type="component" value="Unassembled WGS sequence"/>
</dbReference>
<gene>
    <name evidence="5" type="ORF">JCR33_15505</name>
</gene>
<dbReference type="GO" id="GO:0003700">
    <property type="term" value="F:DNA-binding transcription factor activity"/>
    <property type="evidence" value="ECO:0007669"/>
    <property type="project" value="InterPro"/>
</dbReference>
<keyword evidence="3" id="KW-0804">Transcription</keyword>
<dbReference type="InterPro" id="IPR036390">
    <property type="entry name" value="WH_DNA-bd_sf"/>
</dbReference>
<dbReference type="InterPro" id="IPR000524">
    <property type="entry name" value="Tscrpt_reg_HTH_GntR"/>
</dbReference>
<dbReference type="PANTHER" id="PTHR43537">
    <property type="entry name" value="TRANSCRIPTIONAL REGULATOR, GNTR FAMILY"/>
    <property type="match status" value="1"/>
</dbReference>
<sequence length="248" mass="27390">MFEAVALVRKGNADQLKIGAKMKVELEDSSSLADRVYLALETAILSGHIGMGERLLEADLAEKLSVSRAPLREALRRLHFEGLATTVPRKGTYVISPSYQDALDLLQVRQQLECLTARLAAERMSDAAIKGIFDGLERIEKAFAKNRRKGYPRHDIDFHEAVIIGSGNARAMQLLNGMYRQLRLIREMSGSSGRRAALALQEHLKIAEAIRARDPAAAEEAMRQHLEASASSILSTLKSADNESRIVD</sequence>
<dbReference type="Pfam" id="PF07729">
    <property type="entry name" value="FCD"/>
    <property type="match status" value="1"/>
</dbReference>
<dbReference type="RefSeq" id="WP_198883010.1">
    <property type="nucleotide sequence ID" value="NZ_JAEKJA010000012.1"/>
</dbReference>
<dbReference type="Gene3D" id="1.10.10.10">
    <property type="entry name" value="Winged helix-like DNA-binding domain superfamily/Winged helix DNA-binding domain"/>
    <property type="match status" value="1"/>
</dbReference>
<dbReference type="PANTHER" id="PTHR43537:SF24">
    <property type="entry name" value="GLUCONATE OPERON TRANSCRIPTIONAL REPRESSOR"/>
    <property type="match status" value="1"/>
</dbReference>
<dbReference type="InterPro" id="IPR036388">
    <property type="entry name" value="WH-like_DNA-bd_sf"/>
</dbReference>
<dbReference type="Gene3D" id="1.20.120.530">
    <property type="entry name" value="GntR ligand-binding domain-like"/>
    <property type="match status" value="1"/>
</dbReference>
<dbReference type="PROSITE" id="PS50949">
    <property type="entry name" value="HTH_GNTR"/>
    <property type="match status" value="1"/>
</dbReference>
<keyword evidence="6" id="KW-1185">Reference proteome</keyword>
<evidence type="ECO:0000256" key="1">
    <source>
        <dbReference type="ARBA" id="ARBA00023015"/>
    </source>
</evidence>
<dbReference type="SUPFAM" id="SSF46785">
    <property type="entry name" value="Winged helix' DNA-binding domain"/>
    <property type="match status" value="1"/>
</dbReference>
<dbReference type="CDD" id="cd07377">
    <property type="entry name" value="WHTH_GntR"/>
    <property type="match status" value="1"/>
</dbReference>
<keyword evidence="2" id="KW-0238">DNA-binding</keyword>
<dbReference type="InterPro" id="IPR011711">
    <property type="entry name" value="GntR_C"/>
</dbReference>
<keyword evidence="1" id="KW-0805">Transcription regulation</keyword>
<accession>A0A934IR51</accession>
<reference evidence="5" key="1">
    <citation type="submission" date="2020-12" db="EMBL/GenBank/DDBJ databases">
        <title>Bacterial taxonomy.</title>
        <authorList>
            <person name="Pan X."/>
        </authorList>
    </citation>
    <scope>NUCLEOTIDE SEQUENCE</scope>
    <source>
        <strain evidence="5">B2012</strain>
    </source>
</reference>
<dbReference type="Pfam" id="PF00392">
    <property type="entry name" value="GntR"/>
    <property type="match status" value="1"/>
</dbReference>
<feature type="domain" description="HTH gntR-type" evidence="4">
    <location>
        <begin position="30"/>
        <end position="97"/>
    </location>
</feature>
<dbReference type="InterPro" id="IPR008920">
    <property type="entry name" value="TF_FadR/GntR_C"/>
</dbReference>
<evidence type="ECO:0000259" key="4">
    <source>
        <dbReference type="PROSITE" id="PS50949"/>
    </source>
</evidence>
<evidence type="ECO:0000256" key="3">
    <source>
        <dbReference type="ARBA" id="ARBA00023163"/>
    </source>
</evidence>
<dbReference type="SMART" id="SM00345">
    <property type="entry name" value="HTH_GNTR"/>
    <property type="match status" value="1"/>
</dbReference>
<evidence type="ECO:0000313" key="6">
    <source>
        <dbReference type="Proteomes" id="UP000609531"/>
    </source>
</evidence>
<protein>
    <submittedName>
        <fullName evidence="5">GntR family transcriptional regulator</fullName>
    </submittedName>
</protein>
<evidence type="ECO:0000256" key="2">
    <source>
        <dbReference type="ARBA" id="ARBA00023125"/>
    </source>
</evidence>
<dbReference type="EMBL" id="JAEKJA010000012">
    <property type="protein sequence ID" value="MBJ3777113.1"/>
    <property type="molecule type" value="Genomic_DNA"/>
</dbReference>
<dbReference type="AlphaFoldDB" id="A0A934IR51"/>
<proteinExistence type="predicted"/>
<dbReference type="GO" id="GO:0003677">
    <property type="term" value="F:DNA binding"/>
    <property type="evidence" value="ECO:0007669"/>
    <property type="project" value="UniProtKB-KW"/>
</dbReference>